<dbReference type="CDD" id="cd20405">
    <property type="entry name" value="Tudor_Agenet_AtDUF_rpt1_3"/>
    <property type="match status" value="1"/>
</dbReference>
<dbReference type="STRING" id="3694.A0A2K2BYQ2"/>
<dbReference type="AlphaFoldDB" id="A0A2K2BYQ2"/>
<evidence type="ECO:0000313" key="3">
    <source>
        <dbReference type="Proteomes" id="UP000006729"/>
    </source>
</evidence>
<dbReference type="InParanoid" id="A0A2K2BYQ2"/>
<sequence>MQNQTIFFNKGEEVEVSSDKEGFRGAWYLATILEFPKPQPQATVKSASKKKRKTIVQYKTLVTEDDFAPLVEQVGPHLIGPLPRNFYWKMVDLRLHLDWVDDNWVRPKMQRQTIGSVLSSRTEVEVKLEKDNIRDIWLPAICLSSRNSDEAGTKKTIVDSLCIQSTPPHYADRNYELLERVGTCYGFGRRYRRRYKFLFGSGHEAKELSHSKKMRPHLEWADGKWISKSKV</sequence>
<dbReference type="InterPro" id="IPR014002">
    <property type="entry name" value="Agenet_dom_plant"/>
</dbReference>
<dbReference type="EMBL" id="CM009290">
    <property type="protein sequence ID" value="PNT54908.1"/>
    <property type="molecule type" value="Genomic_DNA"/>
</dbReference>
<dbReference type="PANTHER" id="PTHR31917:SF153">
    <property type="entry name" value="DUF724 DOMAIN-CONTAINING PROTEIN 3-RELATED"/>
    <property type="match status" value="1"/>
</dbReference>
<feature type="domain" description="Agenet" evidence="1">
    <location>
        <begin position="6"/>
        <end position="101"/>
    </location>
</feature>
<proteinExistence type="predicted"/>
<dbReference type="Proteomes" id="UP000006729">
    <property type="component" value="Chromosome 1"/>
</dbReference>
<name>A0A2K2BYQ2_POPTR</name>
<evidence type="ECO:0000259" key="1">
    <source>
        <dbReference type="SMART" id="SM00743"/>
    </source>
</evidence>
<evidence type="ECO:0000313" key="2">
    <source>
        <dbReference type="EMBL" id="PNT54908.1"/>
    </source>
</evidence>
<reference evidence="2 3" key="1">
    <citation type="journal article" date="2006" name="Science">
        <title>The genome of black cottonwood, Populus trichocarpa (Torr. &amp; Gray).</title>
        <authorList>
            <person name="Tuskan G.A."/>
            <person name="Difazio S."/>
            <person name="Jansson S."/>
            <person name="Bohlmann J."/>
            <person name="Grigoriev I."/>
            <person name="Hellsten U."/>
            <person name="Putnam N."/>
            <person name="Ralph S."/>
            <person name="Rombauts S."/>
            <person name="Salamov A."/>
            <person name="Schein J."/>
            <person name="Sterck L."/>
            <person name="Aerts A."/>
            <person name="Bhalerao R.R."/>
            <person name="Bhalerao R.P."/>
            <person name="Blaudez D."/>
            <person name="Boerjan W."/>
            <person name="Brun A."/>
            <person name="Brunner A."/>
            <person name="Busov V."/>
            <person name="Campbell M."/>
            <person name="Carlson J."/>
            <person name="Chalot M."/>
            <person name="Chapman J."/>
            <person name="Chen G.L."/>
            <person name="Cooper D."/>
            <person name="Coutinho P.M."/>
            <person name="Couturier J."/>
            <person name="Covert S."/>
            <person name="Cronk Q."/>
            <person name="Cunningham R."/>
            <person name="Davis J."/>
            <person name="Degroeve S."/>
            <person name="Dejardin A."/>
            <person name="Depamphilis C."/>
            <person name="Detter J."/>
            <person name="Dirks B."/>
            <person name="Dubchak I."/>
            <person name="Duplessis S."/>
            <person name="Ehlting J."/>
            <person name="Ellis B."/>
            <person name="Gendler K."/>
            <person name="Goodstein D."/>
            <person name="Gribskov M."/>
            <person name="Grimwood J."/>
            <person name="Groover A."/>
            <person name="Gunter L."/>
            <person name="Hamberger B."/>
            <person name="Heinze B."/>
            <person name="Helariutta Y."/>
            <person name="Henrissat B."/>
            <person name="Holligan D."/>
            <person name="Holt R."/>
            <person name="Huang W."/>
            <person name="Islam-Faridi N."/>
            <person name="Jones S."/>
            <person name="Jones-Rhoades M."/>
            <person name="Jorgensen R."/>
            <person name="Joshi C."/>
            <person name="Kangasjarvi J."/>
            <person name="Karlsson J."/>
            <person name="Kelleher C."/>
            <person name="Kirkpatrick R."/>
            <person name="Kirst M."/>
            <person name="Kohler A."/>
            <person name="Kalluri U."/>
            <person name="Larimer F."/>
            <person name="Leebens-Mack J."/>
            <person name="Leple J.C."/>
            <person name="Locascio P."/>
            <person name="Lou Y."/>
            <person name="Lucas S."/>
            <person name="Martin F."/>
            <person name="Montanini B."/>
            <person name="Napoli C."/>
            <person name="Nelson D.R."/>
            <person name="Nelson C."/>
            <person name="Nieminen K."/>
            <person name="Nilsson O."/>
            <person name="Pereda V."/>
            <person name="Peter G."/>
            <person name="Philippe R."/>
            <person name="Pilate G."/>
            <person name="Poliakov A."/>
            <person name="Razumovskaya J."/>
            <person name="Richardson P."/>
            <person name="Rinaldi C."/>
            <person name="Ritland K."/>
            <person name="Rouze P."/>
            <person name="Ryaboy D."/>
            <person name="Schmutz J."/>
            <person name="Schrader J."/>
            <person name="Segerman B."/>
            <person name="Shin H."/>
            <person name="Siddiqui A."/>
            <person name="Sterky F."/>
            <person name="Terry A."/>
            <person name="Tsai C.J."/>
            <person name="Uberbacher E."/>
            <person name="Unneberg P."/>
            <person name="Vahala J."/>
            <person name="Wall K."/>
            <person name="Wessler S."/>
            <person name="Yang G."/>
            <person name="Yin T."/>
            <person name="Douglas C."/>
            <person name="Marra M."/>
            <person name="Sandberg G."/>
            <person name="Van de Peer Y."/>
            <person name="Rokhsar D."/>
        </authorList>
    </citation>
    <scope>NUCLEOTIDE SEQUENCE [LARGE SCALE GENOMIC DNA]</scope>
    <source>
        <strain evidence="3">cv. Nisqually</strain>
    </source>
</reference>
<dbReference type="Pfam" id="PF05641">
    <property type="entry name" value="Agenet"/>
    <property type="match status" value="2"/>
</dbReference>
<dbReference type="PANTHER" id="PTHR31917">
    <property type="entry name" value="AGENET DOMAIN-CONTAINING PROTEIN-RELATED"/>
    <property type="match status" value="1"/>
</dbReference>
<keyword evidence="3" id="KW-1185">Reference proteome</keyword>
<dbReference type="InterPro" id="IPR008395">
    <property type="entry name" value="Agenet-like_dom"/>
</dbReference>
<dbReference type="SMART" id="SM00743">
    <property type="entry name" value="Agenet"/>
    <property type="match status" value="1"/>
</dbReference>
<organism evidence="2 3">
    <name type="scientific">Populus trichocarpa</name>
    <name type="common">Western balsam poplar</name>
    <name type="synonym">Populus balsamifera subsp. trichocarpa</name>
    <dbReference type="NCBI Taxonomy" id="3694"/>
    <lineage>
        <taxon>Eukaryota</taxon>
        <taxon>Viridiplantae</taxon>
        <taxon>Streptophyta</taxon>
        <taxon>Embryophyta</taxon>
        <taxon>Tracheophyta</taxon>
        <taxon>Spermatophyta</taxon>
        <taxon>Magnoliopsida</taxon>
        <taxon>eudicotyledons</taxon>
        <taxon>Gunneridae</taxon>
        <taxon>Pentapetalae</taxon>
        <taxon>rosids</taxon>
        <taxon>fabids</taxon>
        <taxon>Malpighiales</taxon>
        <taxon>Salicaceae</taxon>
        <taxon>Saliceae</taxon>
        <taxon>Populus</taxon>
    </lineage>
</organism>
<protein>
    <recommendedName>
        <fullName evidence="1">Agenet domain-containing protein</fullName>
    </recommendedName>
</protein>
<accession>A0A2K2BYQ2</accession>
<gene>
    <name evidence="2" type="ORF">POPTR_001G163500</name>
</gene>